<sequence length="54" mass="5727">MSSFPSTYGYATLYVNGMIQQNGIFTVSPSAIVITGGAQLDTNDSITVELVIQI</sequence>
<keyword evidence="2" id="KW-0614">Plasmid</keyword>
<dbReference type="Pfam" id="PF13799">
    <property type="entry name" value="DUF4183"/>
    <property type="match status" value="1"/>
</dbReference>
<gene>
    <name evidence="2" type="ORF">NZD89_28965</name>
</gene>
<name>A0ABY6ZQA6_9BACL</name>
<evidence type="ECO:0000313" key="3">
    <source>
        <dbReference type="Proteomes" id="UP001164761"/>
    </source>
</evidence>
<keyword evidence="3" id="KW-1185">Reference proteome</keyword>
<protein>
    <submittedName>
        <fullName evidence="2">DUF4183 domain-containing protein</fullName>
    </submittedName>
</protein>
<feature type="domain" description="DUF4183" evidence="1">
    <location>
        <begin position="6"/>
        <end position="49"/>
    </location>
</feature>
<organism evidence="2 3">
    <name type="scientific">Alicyclobacillus fastidiosus</name>
    <dbReference type="NCBI Taxonomy" id="392011"/>
    <lineage>
        <taxon>Bacteria</taxon>
        <taxon>Bacillati</taxon>
        <taxon>Bacillota</taxon>
        <taxon>Bacilli</taxon>
        <taxon>Bacillales</taxon>
        <taxon>Alicyclobacillaceae</taxon>
        <taxon>Alicyclobacillus</taxon>
    </lineage>
</organism>
<geneLocation type="plasmid" evidence="2 3">
    <name>unnamed2</name>
</geneLocation>
<dbReference type="Proteomes" id="UP001164761">
    <property type="component" value="Plasmid unnamed2"/>
</dbReference>
<dbReference type="EMBL" id="CP104069">
    <property type="protein sequence ID" value="WAH45016.1"/>
    <property type="molecule type" value="Genomic_DNA"/>
</dbReference>
<accession>A0ABY6ZQA6</accession>
<evidence type="ECO:0000259" key="1">
    <source>
        <dbReference type="Pfam" id="PF13799"/>
    </source>
</evidence>
<reference evidence="2" key="1">
    <citation type="submission" date="2022-08" db="EMBL/GenBank/DDBJ databases">
        <title>Alicyclobacillus fastidiosus DSM 17978, complete genome.</title>
        <authorList>
            <person name="Wang Q."/>
            <person name="Cai R."/>
            <person name="Wang Z."/>
        </authorList>
    </citation>
    <scope>NUCLEOTIDE SEQUENCE</scope>
    <source>
        <strain evidence="2">DSM 17978</strain>
        <plasmid evidence="2">unnamed2</plasmid>
    </source>
</reference>
<dbReference type="RefSeq" id="WP_268008885.1">
    <property type="nucleotide sequence ID" value="NZ_BSUT01000006.1"/>
</dbReference>
<proteinExistence type="predicted"/>
<dbReference type="InterPro" id="IPR025237">
    <property type="entry name" value="DUF4183"/>
</dbReference>
<evidence type="ECO:0000313" key="2">
    <source>
        <dbReference type="EMBL" id="WAH45016.1"/>
    </source>
</evidence>